<sequence length="111" mass="12324">MSCYIFLFVVFAGFVVYANSDAITCYTCNGRKDPKSCSPGTIKKCAEGDDTCLSIIHKGAEFKGCSTDKYTCGYRKPNGKKVYETCSHCEKDLCNKEWFGHDLLEKNGTTS</sequence>
<dbReference type="SUPFAM" id="SSF57302">
    <property type="entry name" value="Snake toxin-like"/>
    <property type="match status" value="1"/>
</dbReference>
<keyword evidence="3" id="KW-1185">Reference proteome</keyword>
<dbReference type="EMBL" id="JABFTP020000185">
    <property type="protein sequence ID" value="KAL3286169.1"/>
    <property type="molecule type" value="Genomic_DNA"/>
</dbReference>
<gene>
    <name evidence="2" type="ORF">HHI36_000681</name>
</gene>
<proteinExistence type="predicted"/>
<dbReference type="Proteomes" id="UP001516400">
    <property type="component" value="Unassembled WGS sequence"/>
</dbReference>
<protein>
    <submittedName>
        <fullName evidence="2">Uncharacterized protein</fullName>
    </submittedName>
</protein>
<feature type="signal peptide" evidence="1">
    <location>
        <begin position="1"/>
        <end position="20"/>
    </location>
</feature>
<organism evidence="2 3">
    <name type="scientific">Cryptolaemus montrouzieri</name>
    <dbReference type="NCBI Taxonomy" id="559131"/>
    <lineage>
        <taxon>Eukaryota</taxon>
        <taxon>Metazoa</taxon>
        <taxon>Ecdysozoa</taxon>
        <taxon>Arthropoda</taxon>
        <taxon>Hexapoda</taxon>
        <taxon>Insecta</taxon>
        <taxon>Pterygota</taxon>
        <taxon>Neoptera</taxon>
        <taxon>Endopterygota</taxon>
        <taxon>Coleoptera</taxon>
        <taxon>Polyphaga</taxon>
        <taxon>Cucujiformia</taxon>
        <taxon>Coccinelloidea</taxon>
        <taxon>Coccinellidae</taxon>
        <taxon>Scymninae</taxon>
        <taxon>Scymnini</taxon>
        <taxon>Cryptolaemus</taxon>
    </lineage>
</organism>
<evidence type="ECO:0000313" key="2">
    <source>
        <dbReference type="EMBL" id="KAL3286169.1"/>
    </source>
</evidence>
<evidence type="ECO:0000313" key="3">
    <source>
        <dbReference type="Proteomes" id="UP001516400"/>
    </source>
</evidence>
<feature type="chain" id="PRO_5044877243" evidence="1">
    <location>
        <begin position="21"/>
        <end position="111"/>
    </location>
</feature>
<name>A0ABD2P5H3_9CUCU</name>
<accession>A0ABD2P5H3</accession>
<evidence type="ECO:0000256" key="1">
    <source>
        <dbReference type="SAM" id="SignalP"/>
    </source>
</evidence>
<dbReference type="AlphaFoldDB" id="A0ABD2P5H3"/>
<comment type="caution">
    <text evidence="2">The sequence shown here is derived from an EMBL/GenBank/DDBJ whole genome shotgun (WGS) entry which is preliminary data.</text>
</comment>
<keyword evidence="1" id="KW-0732">Signal</keyword>
<dbReference type="InterPro" id="IPR045860">
    <property type="entry name" value="Snake_toxin-like_sf"/>
</dbReference>
<reference evidence="2 3" key="1">
    <citation type="journal article" date="2021" name="BMC Biol.">
        <title>Horizontally acquired antibacterial genes associated with adaptive radiation of ladybird beetles.</title>
        <authorList>
            <person name="Li H.S."/>
            <person name="Tang X.F."/>
            <person name="Huang Y.H."/>
            <person name="Xu Z.Y."/>
            <person name="Chen M.L."/>
            <person name="Du X.Y."/>
            <person name="Qiu B.Y."/>
            <person name="Chen P.T."/>
            <person name="Zhang W."/>
            <person name="Slipinski A."/>
            <person name="Escalona H.E."/>
            <person name="Waterhouse R.M."/>
            <person name="Zwick A."/>
            <person name="Pang H."/>
        </authorList>
    </citation>
    <scope>NUCLEOTIDE SEQUENCE [LARGE SCALE GENOMIC DNA]</scope>
    <source>
        <strain evidence="2">SYSU2018</strain>
    </source>
</reference>
<dbReference type="Gene3D" id="2.10.60.10">
    <property type="entry name" value="CD59"/>
    <property type="match status" value="1"/>
</dbReference>